<evidence type="ECO:0000313" key="4">
    <source>
        <dbReference type="RefSeq" id="XP_018022549.1"/>
    </source>
</evidence>
<feature type="region of interest" description="Disordered" evidence="2">
    <location>
        <begin position="1946"/>
        <end position="2019"/>
    </location>
</feature>
<feature type="compositionally biased region" description="Low complexity" evidence="2">
    <location>
        <begin position="1811"/>
        <end position="1824"/>
    </location>
</feature>
<feature type="region of interest" description="Disordered" evidence="2">
    <location>
        <begin position="349"/>
        <end position="398"/>
    </location>
</feature>
<gene>
    <name evidence="4" type="primary">LOC108678601</name>
</gene>
<sequence>MSNSVDLSVFQSAGSVEDECSALKQFLSDVLKERAALKKEFDQLKENNRLIAEQIEEEDDDSDDEDVESEGRLLAFQSEKKRLEDKLKVLEEQLRLKDKQMAELDAKATEYLHRVTTSSNSLFDEEEMEETSARLVNAEQGLVDTLLRNDEANINANTSIGLVNESETTALDGGLKSDEAVSQPAVPAVTVSMEEGNASGDPMKSVGVVKAEEILSLSNLVSELRNVKDEMGRCISVTTKSFAELEEELAASKKNQALLESQVSTMLERLNSKEKMFETLTKENEIFKEELLKKSKELDSSKTKEFTEKEELENKLKVLELMMAEYRTEIETVTGEKTRVETQAMELVKDITNKNVEPVHEERDVSDHEEHSPCNEEDSPAESSAENLDDLPPDDAFDDYSILEEQNKKLSEKLRSTGKYLKALARDRELKRRECKVLQEKVQLVEGKMLQLQSSFDTLVAAVMTERDDLLAEVESKRAEIERLSKIVQLQTDREKTLLETADEMKKKLENVEVSTEACDAMKKSFETEIARQAAAFETNLKKFSVQSSEREEKLRTEIAGLAGLNKEYQSKITVLQCQVDELAKDKVEQDSADVLNEKLKTKEETIKDLEERLESLNNEMNEFVSCLKDEMSRMKEDMMRQSDARLQLEVSYDTLSETNREIIFEKNKLEEASVELSIALNHQKNLVESLKDQVEDLSRKNTALTCEFHEKEDEYNEELKAREASILELKKTLTNNQKQSCENLRGLQDENTALQLKLSNQIEESKAIISALEEECAKLKETKAELETKFEEYVQSNQKKTIEYDTVIEDLKIKLKDLEIAKNEDIKNLKRSVHALRRITKKNSEGIEEEIEDEDLDVELITAWSGSLEELECELSVAKDDLIRVVRGGRPSITSVSDESSDKVTKITAMVRRVEELSGVLAATRLGRGLSQTNIVRDSEKTCASSGTVQSEKSHGDEQQGSAGNSERIGECDEESPSGHEDKASNTWCPFATEAEFQAFVSDKENTIASFEEKVIKLEESLSCKHKYIEELEEKLEGAKQDSNAQVDPKTFEDHLEIMRKLNSDITTLKEELDRSHSECDELKTTIAHLERVKSDQEAQKLKIVLELEAKLRSETNETNSDAETESGSEKLDPELKKNLDERLKLIVSAIENRVARSLAATECSRLDEVESSYLAKIDSVVDRSDSRVGVLEEGTKFVHQPTRDSNDHLLEENCDLKRKLTVLETNLTETANNYAKMEAKMKLTENKVGVLNEVKRKLMDYTKTLEDKLQSSDDSKVAYLSEKKNSARKVEELCRETQEMKTRIEVLNARCDELLIEKDLGNKLREETKLELERLKRKIAELEEEKLELEAMHSLCDQHASKISELEEENLKITSQLHSCNSKILEMERNASHDSDLISQLQQEKQTLQTANDDLRSAINASESRVKVTNEEIKELSRVNSELKAGLQSFSNKDKAQKKGDHEPNSESRKHESFQPDTKDESGMEPVKKFDNPRDYESDRIKSLEEEVIQLKKEKESLTRDHEEEQKNMLEMQNLMVADMEKLILSLEAEKNTLSESKDNMYVELKSFKEENSALTSKVNDLNATVKYLGERLYQLEIEKGSLSEQHEHSSETLERLGDIGVSGNGLTTGTSEAAQTKVAELRALATSAVALQREDIALRRSAAIDVLPTSDSVNDVSSLQRKISELRQDLTAELDFVESRKDEETQRLEKKFADLETEFSRKLAETKEYYESLISEEKSEFGRLLVTRVTEYERKLAEKCDEISGWEIKLLSMQEELDNKMIVIEELETRLDDRSTPRLARRMTPMTSSPSLRTVSSSSSVSDDKFVSDDVKHSSNSTTLQCDVDHQLANESDGLDVSTFHPNSSAEALTRQRPILSLVMSSSYPDLDALDSRSTSGVSLDATDDVAEQDVHQEIFPHAKTAVFVSRDFPSSSSLSCAATNRYASENEVSAPSGYESDSSSESSQEDTTISYSVGVCAGANTSSSGPLSSGTPEECAPTVPDGTVPYSSTDSSPSS</sequence>
<feature type="compositionally biased region" description="Basic and acidic residues" evidence="2">
    <location>
        <begin position="1454"/>
        <end position="1503"/>
    </location>
</feature>
<feature type="compositionally biased region" description="Acidic residues" evidence="2">
    <location>
        <begin position="387"/>
        <end position="398"/>
    </location>
</feature>
<feature type="region of interest" description="Disordered" evidence="2">
    <location>
        <begin position="1450"/>
        <end position="1503"/>
    </location>
</feature>
<dbReference type="KEGG" id="hazt:108678601"/>
<feature type="region of interest" description="Disordered" evidence="2">
    <location>
        <begin position="938"/>
        <end position="987"/>
    </location>
</feature>
<dbReference type="OMA" id="MEEKKGH"/>
<dbReference type="RefSeq" id="XP_018022549.1">
    <property type="nucleotide sequence ID" value="XM_018167060.2"/>
</dbReference>
<feature type="compositionally biased region" description="Low complexity" evidence="2">
    <location>
        <begin position="1953"/>
        <end position="1966"/>
    </location>
</feature>
<evidence type="ECO:0000256" key="2">
    <source>
        <dbReference type="SAM" id="MobiDB-lite"/>
    </source>
</evidence>
<proteinExistence type="predicted"/>
<feature type="region of interest" description="Disordered" evidence="2">
    <location>
        <begin position="1115"/>
        <end position="1136"/>
    </location>
</feature>
<feature type="coiled-coil region" evidence="1">
    <location>
        <begin position="1222"/>
        <end position="1441"/>
    </location>
</feature>
<name>A0A8B7P8Q8_HYAAZ</name>
<feature type="coiled-coil region" evidence="1">
    <location>
        <begin position="1690"/>
        <end position="1721"/>
    </location>
</feature>
<feature type="region of interest" description="Disordered" evidence="2">
    <location>
        <begin position="1806"/>
        <end position="1835"/>
    </location>
</feature>
<feature type="coiled-coil region" evidence="1">
    <location>
        <begin position="242"/>
        <end position="336"/>
    </location>
</feature>
<evidence type="ECO:0000256" key="1">
    <source>
        <dbReference type="SAM" id="Coils"/>
    </source>
</evidence>
<feature type="compositionally biased region" description="Basic and acidic residues" evidence="2">
    <location>
        <begin position="349"/>
        <end position="374"/>
    </location>
</feature>
<feature type="coiled-coil region" evidence="1">
    <location>
        <begin position="745"/>
        <end position="829"/>
    </location>
</feature>
<evidence type="ECO:0000313" key="3">
    <source>
        <dbReference type="Proteomes" id="UP000694843"/>
    </source>
</evidence>
<accession>A0A8B7P8Q8</accession>
<feature type="coiled-coil region" evidence="1">
    <location>
        <begin position="27"/>
        <end position="107"/>
    </location>
</feature>
<dbReference type="GeneID" id="108678601"/>
<keyword evidence="3" id="KW-1185">Reference proteome</keyword>
<feature type="compositionally biased region" description="Basic and acidic residues" evidence="2">
    <location>
        <begin position="1825"/>
        <end position="1835"/>
    </location>
</feature>
<organism evidence="3 4">
    <name type="scientific">Hyalella azteca</name>
    <name type="common">Amphipod</name>
    <dbReference type="NCBI Taxonomy" id="294128"/>
    <lineage>
        <taxon>Eukaryota</taxon>
        <taxon>Metazoa</taxon>
        <taxon>Ecdysozoa</taxon>
        <taxon>Arthropoda</taxon>
        <taxon>Crustacea</taxon>
        <taxon>Multicrustacea</taxon>
        <taxon>Malacostraca</taxon>
        <taxon>Eumalacostraca</taxon>
        <taxon>Peracarida</taxon>
        <taxon>Amphipoda</taxon>
        <taxon>Senticaudata</taxon>
        <taxon>Talitrida</taxon>
        <taxon>Talitroidea</taxon>
        <taxon>Hyalellidae</taxon>
        <taxon>Hyalella</taxon>
    </lineage>
</organism>
<keyword evidence="1" id="KW-0175">Coiled coil</keyword>
<dbReference type="OrthoDB" id="5322683at2759"/>
<feature type="coiled-coil region" evidence="1">
    <location>
        <begin position="656"/>
        <end position="715"/>
    </location>
</feature>
<protein>
    <submittedName>
        <fullName evidence="4">GRIP and coiled-coil domain-containing protein 2</fullName>
    </submittedName>
</protein>
<feature type="coiled-coil region" evidence="1">
    <location>
        <begin position="566"/>
        <end position="627"/>
    </location>
</feature>
<feature type="coiled-coil region" evidence="1">
    <location>
        <begin position="1002"/>
        <end position="1101"/>
    </location>
</feature>
<reference evidence="4" key="1">
    <citation type="submission" date="2025-08" db="UniProtKB">
        <authorList>
            <consortium name="RefSeq"/>
        </authorList>
    </citation>
    <scope>IDENTIFICATION</scope>
    <source>
        <tissue evidence="4">Whole organism</tissue>
    </source>
</reference>
<feature type="compositionally biased region" description="Low complexity" evidence="2">
    <location>
        <begin position="1985"/>
        <end position="1998"/>
    </location>
</feature>
<feature type="compositionally biased region" description="Polar residues" evidence="2">
    <location>
        <begin position="938"/>
        <end position="952"/>
    </location>
</feature>
<dbReference type="Proteomes" id="UP000694843">
    <property type="component" value="Unplaced"/>
</dbReference>